<feature type="signal peptide" evidence="2">
    <location>
        <begin position="1"/>
        <end position="22"/>
    </location>
</feature>
<dbReference type="InterPro" id="IPR002509">
    <property type="entry name" value="NODB_dom"/>
</dbReference>
<proteinExistence type="predicted"/>
<sequence>MTWGRKALHVAIGCGLIVICPASVVVPPAAPDAAAPRPAASSSPLAPTAPAIGATAPTPGASVPMATATTGATPGVSPRPVPSAGVASPATPQAALPRPGEVRRLRGQGDGPPVVTAVPTRRKVVFLTIDDGWEQDPGFVELVRERRVPITVFAMRDAVEARGVPDASAAGGHYVGAGKWAYFRELRDLGVPIEDHTLTHPDLWRLGYAGQKAEICGSAKVIARETGRRPTLFRPPFGSYGAMTVRAAKACGQSAVVLWTASVQPGGKISYQTPDKRLHPGDILLMHFRAHLARDFRILLDKIERRGFELGDLSAYLQAMGVRAPAPPGGVARDQPVG</sequence>
<keyword evidence="2" id="KW-0732">Signal</keyword>
<feature type="domain" description="NodB homology" evidence="3">
    <location>
        <begin position="123"/>
        <end position="311"/>
    </location>
</feature>
<dbReference type="EMBL" id="JBHSFN010000022">
    <property type="protein sequence ID" value="MFC4590368.1"/>
    <property type="molecule type" value="Genomic_DNA"/>
</dbReference>
<evidence type="ECO:0000313" key="5">
    <source>
        <dbReference type="Proteomes" id="UP001595891"/>
    </source>
</evidence>
<dbReference type="PANTHER" id="PTHR10587:SF134">
    <property type="entry name" value="SECRETED PROTEIN"/>
    <property type="match status" value="1"/>
</dbReference>
<evidence type="ECO:0000259" key="3">
    <source>
        <dbReference type="PROSITE" id="PS51677"/>
    </source>
</evidence>
<comment type="caution">
    <text evidence="4">The sequence shown here is derived from an EMBL/GenBank/DDBJ whole genome shotgun (WGS) entry which is preliminary data.</text>
</comment>
<dbReference type="PANTHER" id="PTHR10587">
    <property type="entry name" value="GLYCOSYL TRANSFERASE-RELATED"/>
    <property type="match status" value="1"/>
</dbReference>
<feature type="chain" id="PRO_5045731277" evidence="2">
    <location>
        <begin position="23"/>
        <end position="338"/>
    </location>
</feature>
<dbReference type="Gene3D" id="3.20.20.370">
    <property type="entry name" value="Glycoside hydrolase/deacetylase"/>
    <property type="match status" value="1"/>
</dbReference>
<evidence type="ECO:0000256" key="1">
    <source>
        <dbReference type="SAM" id="MobiDB-lite"/>
    </source>
</evidence>
<dbReference type="SUPFAM" id="SSF88713">
    <property type="entry name" value="Glycoside hydrolase/deacetylase"/>
    <property type="match status" value="1"/>
</dbReference>
<reference evidence="5" key="1">
    <citation type="journal article" date="2019" name="Int. J. Syst. Evol. Microbiol.">
        <title>The Global Catalogue of Microorganisms (GCM) 10K type strain sequencing project: providing services to taxonomists for standard genome sequencing and annotation.</title>
        <authorList>
            <consortium name="The Broad Institute Genomics Platform"/>
            <consortium name="The Broad Institute Genome Sequencing Center for Infectious Disease"/>
            <person name="Wu L."/>
            <person name="Ma J."/>
        </authorList>
    </citation>
    <scope>NUCLEOTIDE SEQUENCE [LARGE SCALE GENOMIC DNA]</scope>
    <source>
        <strain evidence="5">CCUG 49560</strain>
    </source>
</reference>
<dbReference type="PROSITE" id="PS51677">
    <property type="entry name" value="NODB"/>
    <property type="match status" value="1"/>
</dbReference>
<dbReference type="InterPro" id="IPR011330">
    <property type="entry name" value="Glyco_hydro/deAcase_b/a-brl"/>
</dbReference>
<organism evidence="4 5">
    <name type="scientific">Sphaerisporangium corydalis</name>
    <dbReference type="NCBI Taxonomy" id="1441875"/>
    <lineage>
        <taxon>Bacteria</taxon>
        <taxon>Bacillati</taxon>
        <taxon>Actinomycetota</taxon>
        <taxon>Actinomycetes</taxon>
        <taxon>Streptosporangiales</taxon>
        <taxon>Streptosporangiaceae</taxon>
        <taxon>Sphaerisporangium</taxon>
    </lineage>
</organism>
<gene>
    <name evidence="4" type="ORF">ACFO8L_30040</name>
</gene>
<evidence type="ECO:0000313" key="4">
    <source>
        <dbReference type="EMBL" id="MFC4590368.1"/>
    </source>
</evidence>
<keyword evidence="5" id="KW-1185">Reference proteome</keyword>
<feature type="compositionally biased region" description="Low complexity" evidence="1">
    <location>
        <begin position="30"/>
        <end position="73"/>
    </location>
</feature>
<dbReference type="Proteomes" id="UP001595891">
    <property type="component" value="Unassembled WGS sequence"/>
</dbReference>
<dbReference type="InterPro" id="IPR050248">
    <property type="entry name" value="Polysacc_deacetylase_ArnD"/>
</dbReference>
<dbReference type="RefSeq" id="WP_262844119.1">
    <property type="nucleotide sequence ID" value="NZ_JANZYP010000025.1"/>
</dbReference>
<protein>
    <submittedName>
        <fullName evidence="4">Polysaccharide deacetylase family protein</fullName>
    </submittedName>
</protein>
<name>A0ABV9ENF0_9ACTN</name>
<evidence type="ECO:0000256" key="2">
    <source>
        <dbReference type="SAM" id="SignalP"/>
    </source>
</evidence>
<accession>A0ABV9ENF0</accession>
<dbReference type="CDD" id="cd10917">
    <property type="entry name" value="CE4_NodB_like_6s_7s"/>
    <property type="match status" value="1"/>
</dbReference>
<dbReference type="Pfam" id="PF01522">
    <property type="entry name" value="Polysacc_deac_1"/>
    <property type="match status" value="1"/>
</dbReference>
<feature type="region of interest" description="Disordered" evidence="1">
    <location>
        <begin position="30"/>
        <end position="116"/>
    </location>
</feature>